<feature type="non-terminal residue" evidence="1">
    <location>
        <position position="1"/>
    </location>
</feature>
<gene>
    <name evidence="1" type="ORF">PanWU01x14_187170</name>
</gene>
<evidence type="ECO:0000313" key="1">
    <source>
        <dbReference type="EMBL" id="PON55649.1"/>
    </source>
</evidence>
<dbReference type="AlphaFoldDB" id="A0A2P5C3R2"/>
<dbReference type="Proteomes" id="UP000237105">
    <property type="component" value="Unassembled WGS sequence"/>
</dbReference>
<comment type="caution">
    <text evidence="1">The sequence shown here is derived from an EMBL/GenBank/DDBJ whole genome shotgun (WGS) entry which is preliminary data.</text>
</comment>
<name>A0A2P5C3R2_PARAD</name>
<dbReference type="EMBL" id="JXTB01000181">
    <property type="protein sequence ID" value="PON55649.1"/>
    <property type="molecule type" value="Genomic_DNA"/>
</dbReference>
<organism evidence="1 2">
    <name type="scientific">Parasponia andersonii</name>
    <name type="common">Sponia andersonii</name>
    <dbReference type="NCBI Taxonomy" id="3476"/>
    <lineage>
        <taxon>Eukaryota</taxon>
        <taxon>Viridiplantae</taxon>
        <taxon>Streptophyta</taxon>
        <taxon>Embryophyta</taxon>
        <taxon>Tracheophyta</taxon>
        <taxon>Spermatophyta</taxon>
        <taxon>Magnoliopsida</taxon>
        <taxon>eudicotyledons</taxon>
        <taxon>Gunneridae</taxon>
        <taxon>Pentapetalae</taxon>
        <taxon>rosids</taxon>
        <taxon>fabids</taxon>
        <taxon>Rosales</taxon>
        <taxon>Cannabaceae</taxon>
        <taxon>Parasponia</taxon>
    </lineage>
</organism>
<keyword evidence="2" id="KW-1185">Reference proteome</keyword>
<sequence>SCTGTAVKSFSINGNSAATNIKGLKDFKLLTALYRNYYKKINLNINGSSTATTVKS</sequence>
<proteinExistence type="predicted"/>
<evidence type="ECO:0000313" key="2">
    <source>
        <dbReference type="Proteomes" id="UP000237105"/>
    </source>
</evidence>
<protein>
    <submittedName>
        <fullName evidence="1">Uncharacterized protein</fullName>
    </submittedName>
</protein>
<accession>A0A2P5C3R2</accession>
<reference evidence="2" key="1">
    <citation type="submission" date="2016-06" db="EMBL/GenBank/DDBJ databases">
        <title>Parallel loss of symbiosis genes in relatives of nitrogen-fixing non-legume Parasponia.</title>
        <authorList>
            <person name="Van Velzen R."/>
            <person name="Holmer R."/>
            <person name="Bu F."/>
            <person name="Rutten L."/>
            <person name="Van Zeijl A."/>
            <person name="Liu W."/>
            <person name="Santuari L."/>
            <person name="Cao Q."/>
            <person name="Sharma T."/>
            <person name="Shen D."/>
            <person name="Roswanjaya Y."/>
            <person name="Wardhani T."/>
            <person name="Kalhor M.S."/>
            <person name="Jansen J."/>
            <person name="Van den Hoogen J."/>
            <person name="Gungor B."/>
            <person name="Hartog M."/>
            <person name="Hontelez J."/>
            <person name="Verver J."/>
            <person name="Yang W.-C."/>
            <person name="Schijlen E."/>
            <person name="Repin R."/>
            <person name="Schilthuizen M."/>
            <person name="Schranz E."/>
            <person name="Heidstra R."/>
            <person name="Miyata K."/>
            <person name="Fedorova E."/>
            <person name="Kohlen W."/>
            <person name="Bisseling T."/>
            <person name="Smit S."/>
            <person name="Geurts R."/>
        </authorList>
    </citation>
    <scope>NUCLEOTIDE SEQUENCE [LARGE SCALE GENOMIC DNA]</scope>
    <source>
        <strain evidence="2">cv. WU1-14</strain>
    </source>
</reference>